<protein>
    <recommendedName>
        <fullName evidence="5">SurA-like protein</fullName>
    </recommendedName>
</protein>
<dbReference type="PROSITE" id="PS51257">
    <property type="entry name" value="PROKAR_LIPOPROTEIN"/>
    <property type="match status" value="1"/>
</dbReference>
<evidence type="ECO:0000313" key="4">
    <source>
        <dbReference type="Proteomes" id="UP001199469"/>
    </source>
</evidence>
<dbReference type="InterPro" id="IPR027304">
    <property type="entry name" value="Trigger_fact/SurA_dom_sf"/>
</dbReference>
<dbReference type="Proteomes" id="UP001199469">
    <property type="component" value="Unassembled WGS sequence"/>
</dbReference>
<feature type="region of interest" description="Disordered" evidence="1">
    <location>
        <begin position="334"/>
        <end position="354"/>
    </location>
</feature>
<feature type="compositionally biased region" description="Polar residues" evidence="1">
    <location>
        <begin position="232"/>
        <end position="243"/>
    </location>
</feature>
<proteinExistence type="predicted"/>
<reference evidence="3 4" key="1">
    <citation type="submission" date="2021-11" db="EMBL/GenBank/DDBJ databases">
        <title>Draft genome sequence of Actinomycetospora sp. SF1 isolated from the rhizosphere soil.</title>
        <authorList>
            <person name="Duangmal K."/>
            <person name="Chantavorakit T."/>
        </authorList>
    </citation>
    <scope>NUCLEOTIDE SEQUENCE [LARGE SCALE GENOMIC DNA]</scope>
    <source>
        <strain evidence="3 4">TBRC 5722</strain>
    </source>
</reference>
<comment type="caution">
    <text evidence="3">The sequence shown here is derived from an EMBL/GenBank/DDBJ whole genome shotgun (WGS) entry which is preliminary data.</text>
</comment>
<keyword evidence="4" id="KW-1185">Reference proteome</keyword>
<sequence length="354" mass="35944">MRRLFPALAAGLVALGVLTSCSTAGTGPAAPELGAGVAAVVGNQVVSSELLAARVRTAAPDLAQALAAQSHPGGSGGTLDPATLADESRELLTTAVLHEVTIEAARRDGIVVAPADVDAQVEAAGGAQAAAASGYDLPTFRELVSDQIALAEIGHREFDRLAVTVDIGTFGSRAAAEQAAGRLATDPGTGALDALPPQQRILDTTLRPGTVRSGERVRSASSLVFGLPGRTVSISGPSDSSPGTPAPDPTTQPWTVVRVRDRSLSAPPPGAGTVPASLVDSSTMIQFGLRAIQPLSLELGVRINPRYGTWDPTQQRVVAPPAAAGTIEPLRVAVPTTPTITPQPPAAPTLEPEP</sequence>
<gene>
    <name evidence="3" type="ORF">LQ327_12670</name>
</gene>
<organism evidence="3 4">
    <name type="scientific">Actinomycetospora endophytica</name>
    <dbReference type="NCBI Taxonomy" id="2291215"/>
    <lineage>
        <taxon>Bacteria</taxon>
        <taxon>Bacillati</taxon>
        <taxon>Actinomycetota</taxon>
        <taxon>Actinomycetes</taxon>
        <taxon>Pseudonocardiales</taxon>
        <taxon>Pseudonocardiaceae</taxon>
        <taxon>Actinomycetospora</taxon>
    </lineage>
</organism>
<evidence type="ECO:0008006" key="5">
    <source>
        <dbReference type="Google" id="ProtNLM"/>
    </source>
</evidence>
<dbReference type="SUPFAM" id="SSF109998">
    <property type="entry name" value="Triger factor/SurA peptide-binding domain-like"/>
    <property type="match status" value="1"/>
</dbReference>
<feature type="signal peptide" evidence="2">
    <location>
        <begin position="1"/>
        <end position="24"/>
    </location>
</feature>
<evidence type="ECO:0000256" key="1">
    <source>
        <dbReference type="SAM" id="MobiDB-lite"/>
    </source>
</evidence>
<keyword evidence="2" id="KW-0732">Signal</keyword>
<evidence type="ECO:0000256" key="2">
    <source>
        <dbReference type="SAM" id="SignalP"/>
    </source>
</evidence>
<dbReference type="EMBL" id="JAJNDB010000002">
    <property type="protein sequence ID" value="MCD2194229.1"/>
    <property type="molecule type" value="Genomic_DNA"/>
</dbReference>
<accession>A0ABS8PB50</accession>
<name>A0ABS8PB50_9PSEU</name>
<evidence type="ECO:0000313" key="3">
    <source>
        <dbReference type="EMBL" id="MCD2194229.1"/>
    </source>
</evidence>
<feature type="region of interest" description="Disordered" evidence="1">
    <location>
        <begin position="230"/>
        <end position="253"/>
    </location>
</feature>
<feature type="chain" id="PRO_5046701533" description="SurA-like protein" evidence="2">
    <location>
        <begin position="25"/>
        <end position="354"/>
    </location>
</feature>
<dbReference type="RefSeq" id="WP_230734025.1">
    <property type="nucleotide sequence ID" value="NZ_JAJNDB010000002.1"/>
</dbReference>